<accession>A0A938Z904</accession>
<organism evidence="5 6">
    <name type="scientific">Fusicatenibacter saccharivorans</name>
    <dbReference type="NCBI Taxonomy" id="1150298"/>
    <lineage>
        <taxon>Bacteria</taxon>
        <taxon>Bacillati</taxon>
        <taxon>Bacillota</taxon>
        <taxon>Clostridia</taxon>
        <taxon>Lachnospirales</taxon>
        <taxon>Lachnospiraceae</taxon>
        <taxon>Fusicatenibacter</taxon>
    </lineage>
</organism>
<dbReference type="SUPFAM" id="SSF50475">
    <property type="entry name" value="FMN-binding split barrel"/>
    <property type="match status" value="1"/>
</dbReference>
<dbReference type="Pfam" id="PF12837">
    <property type="entry name" value="Fer4_6"/>
    <property type="match status" value="1"/>
</dbReference>
<keyword evidence="2" id="KW-0408">Iron</keyword>
<dbReference type="InterPro" id="IPR012349">
    <property type="entry name" value="Split_barrel_FMN-bd"/>
</dbReference>
<keyword evidence="3" id="KW-0411">Iron-sulfur</keyword>
<reference evidence="5" key="1">
    <citation type="submission" date="2021-02" db="EMBL/GenBank/DDBJ databases">
        <title>Metagenome-assembled genomes from human diarrheal sample B26.</title>
        <authorList>
            <person name="Ateba T.P."/>
            <person name="Alayande K.A."/>
            <person name="Mwanza M."/>
        </authorList>
    </citation>
    <scope>NUCLEOTIDE SEQUENCE</scope>
    <source>
        <strain evidence="5">06WH</strain>
    </source>
</reference>
<dbReference type="EMBL" id="JAFHBD010000002">
    <property type="protein sequence ID" value="MBN2952081.1"/>
    <property type="molecule type" value="Genomic_DNA"/>
</dbReference>
<dbReference type="PROSITE" id="PS51379">
    <property type="entry name" value="4FE4S_FER_2"/>
    <property type="match status" value="1"/>
</dbReference>
<dbReference type="SUPFAM" id="SSF54862">
    <property type="entry name" value="4Fe-4S ferredoxins"/>
    <property type="match status" value="1"/>
</dbReference>
<dbReference type="GO" id="GO:0046872">
    <property type="term" value="F:metal ion binding"/>
    <property type="evidence" value="ECO:0007669"/>
    <property type="project" value="UniProtKB-KW"/>
</dbReference>
<evidence type="ECO:0000313" key="6">
    <source>
        <dbReference type="Proteomes" id="UP000737612"/>
    </source>
</evidence>
<sequence length="136" mass="15662">MEDDCAERKIEEKKSLLRKKGVYFLTAKGKAFYAQLIEQGYVAISATKDKKAVSLRGRIQNIHSEKLDEIFEKNPYMQKIYPGDTRAALEVFRVYEAEGEYFDITRIPAVIDQHQCLHCGRCAETCPRGTIRKRGQ</sequence>
<dbReference type="InterPro" id="IPR017900">
    <property type="entry name" value="4Fe4S_Fe_S_CS"/>
</dbReference>
<dbReference type="InterPro" id="IPR017896">
    <property type="entry name" value="4Fe4S_Fe-S-bd"/>
</dbReference>
<dbReference type="GO" id="GO:0051536">
    <property type="term" value="F:iron-sulfur cluster binding"/>
    <property type="evidence" value="ECO:0007669"/>
    <property type="project" value="UniProtKB-KW"/>
</dbReference>
<evidence type="ECO:0000256" key="2">
    <source>
        <dbReference type="ARBA" id="ARBA00023004"/>
    </source>
</evidence>
<comment type="caution">
    <text evidence="5">The sequence shown here is derived from an EMBL/GenBank/DDBJ whole genome shotgun (WGS) entry which is preliminary data.</text>
</comment>
<dbReference type="AlphaFoldDB" id="A0A938Z904"/>
<dbReference type="Proteomes" id="UP000737612">
    <property type="component" value="Unassembled WGS sequence"/>
</dbReference>
<dbReference type="PROSITE" id="PS00198">
    <property type="entry name" value="4FE4S_FER_1"/>
    <property type="match status" value="1"/>
</dbReference>
<evidence type="ECO:0000256" key="1">
    <source>
        <dbReference type="ARBA" id="ARBA00022723"/>
    </source>
</evidence>
<proteinExistence type="predicted"/>
<evidence type="ECO:0000313" key="5">
    <source>
        <dbReference type="EMBL" id="MBN2952081.1"/>
    </source>
</evidence>
<name>A0A938Z904_9FIRM</name>
<keyword evidence="1" id="KW-0479">Metal-binding</keyword>
<gene>
    <name evidence="5" type="ORF">JTJ23_00465</name>
</gene>
<feature type="domain" description="4Fe-4S ferredoxin-type" evidence="4">
    <location>
        <begin position="107"/>
        <end position="136"/>
    </location>
</feature>
<evidence type="ECO:0000259" key="4">
    <source>
        <dbReference type="PROSITE" id="PS51379"/>
    </source>
</evidence>
<dbReference type="Gene3D" id="2.30.110.10">
    <property type="entry name" value="Electron Transport, Fmn-binding Protein, Chain A"/>
    <property type="match status" value="1"/>
</dbReference>
<protein>
    <submittedName>
        <fullName evidence="5">4Fe-4S binding protein</fullName>
    </submittedName>
</protein>
<evidence type="ECO:0000256" key="3">
    <source>
        <dbReference type="ARBA" id="ARBA00023014"/>
    </source>
</evidence>